<comment type="caution">
    <text evidence="3">The sequence shown here is derived from an EMBL/GenBank/DDBJ whole genome shotgun (WGS) entry which is preliminary data.</text>
</comment>
<dbReference type="Proteomes" id="UP001642484">
    <property type="component" value="Unassembled WGS sequence"/>
</dbReference>
<evidence type="ECO:0000256" key="1">
    <source>
        <dbReference type="SAM" id="MobiDB-lite"/>
    </source>
</evidence>
<feature type="region of interest" description="Disordered" evidence="1">
    <location>
        <begin position="242"/>
        <end position="269"/>
    </location>
</feature>
<name>A0ABP0N5F5_9DINO</name>
<protein>
    <submittedName>
        <fullName evidence="3">Uncharacterized protein</fullName>
    </submittedName>
</protein>
<gene>
    <name evidence="2" type="ORF">CCMP2556_LOCUS28143</name>
    <name evidence="3" type="ORF">CCMP2556_LOCUS28360</name>
</gene>
<feature type="compositionally biased region" description="Basic residues" evidence="1">
    <location>
        <begin position="251"/>
        <end position="260"/>
    </location>
</feature>
<accession>A0ABP0N5F5</accession>
<reference evidence="3 4" key="1">
    <citation type="submission" date="2024-02" db="EMBL/GenBank/DDBJ databases">
        <authorList>
            <person name="Chen Y."/>
            <person name="Shah S."/>
            <person name="Dougan E. K."/>
            <person name="Thang M."/>
            <person name="Chan C."/>
        </authorList>
    </citation>
    <scope>NUCLEOTIDE SEQUENCE [LARGE SCALE GENOMIC DNA]</scope>
</reference>
<feature type="region of interest" description="Disordered" evidence="1">
    <location>
        <begin position="51"/>
        <end position="70"/>
    </location>
</feature>
<feature type="compositionally biased region" description="Low complexity" evidence="1">
    <location>
        <begin position="51"/>
        <end position="60"/>
    </location>
</feature>
<evidence type="ECO:0000313" key="3">
    <source>
        <dbReference type="EMBL" id="CAK9057485.1"/>
    </source>
</evidence>
<organism evidence="3 4">
    <name type="scientific">Durusdinium trenchii</name>
    <dbReference type="NCBI Taxonomy" id="1381693"/>
    <lineage>
        <taxon>Eukaryota</taxon>
        <taxon>Sar</taxon>
        <taxon>Alveolata</taxon>
        <taxon>Dinophyceae</taxon>
        <taxon>Suessiales</taxon>
        <taxon>Symbiodiniaceae</taxon>
        <taxon>Durusdinium</taxon>
    </lineage>
</organism>
<evidence type="ECO:0000313" key="2">
    <source>
        <dbReference type="EMBL" id="CAK9056927.1"/>
    </source>
</evidence>
<evidence type="ECO:0000313" key="4">
    <source>
        <dbReference type="Proteomes" id="UP001642484"/>
    </source>
</evidence>
<keyword evidence="4" id="KW-1185">Reference proteome</keyword>
<dbReference type="EMBL" id="CAXAMN010021273">
    <property type="protein sequence ID" value="CAK9057485.1"/>
    <property type="molecule type" value="Genomic_DNA"/>
</dbReference>
<dbReference type="EMBL" id="CAXAMN010021001">
    <property type="protein sequence ID" value="CAK9056927.1"/>
    <property type="molecule type" value="Genomic_DNA"/>
</dbReference>
<proteinExistence type="predicted"/>
<sequence length="503" mass="56808">MSDVTPPDDWTDCLVCETTFRSADFSSRRATRYQGHCPKCSKELRAILTASKTGSSASTGDGNGDGDESTSKYMQALAKDDLEKYRKVFVLYSEVTETIKRARTGTGWKALRHSAYIQYYTSELPPEDRLTRQEAELAWIRDVNPQNAATEKEMIEIYNAKTGRTEKVQHVWVQTAISKHKEHIHDDKRSAAVVEQQNDANSKTALAAKQRVLSFLTMSADDNFFKSAEMILEATLDETCILPSTGDGRRGSKGRKPRSSTKKEAKKVDIPTHRLRTATKTITQLKFIQASFRDIDGKIQGFYGDHNEMREKAQALKSSGVNEDRIMTDASLNLQDSTALVRLMYTVIDRHRLLQILSLGSDCMKLDGLPDVLRDDVDHATLNAINMLKGDPFLAENAQDIKSYFEFRNVEVLFESLTDKEEIDNLHEDIKNVIKSVKTCVTAIRRTMSDYVQMVKSTTKAREKFEEQIAKANNQKATHGGLHGRPNLQNILDTDPEVLKHFK</sequence>